<dbReference type="SUPFAM" id="SSF50199">
    <property type="entry name" value="Staphylococcal nuclease"/>
    <property type="match status" value="1"/>
</dbReference>
<dbReference type="PROSITE" id="PS50830">
    <property type="entry name" value="TNASE_3"/>
    <property type="match status" value="1"/>
</dbReference>
<dbReference type="SUPFAM" id="SSF57884">
    <property type="entry name" value="Ada DNA repair protein, N-terminal domain (N-Ada 10)"/>
    <property type="match status" value="1"/>
</dbReference>
<keyword evidence="1" id="KW-0540">Nuclease</keyword>
<dbReference type="Gene3D" id="2.40.50.90">
    <property type="match status" value="1"/>
</dbReference>
<evidence type="ECO:0000313" key="6">
    <source>
        <dbReference type="EMBL" id="CBX29633.1"/>
    </source>
</evidence>
<keyword evidence="3" id="KW-0378">Hydrolase</keyword>
<evidence type="ECO:0000256" key="2">
    <source>
        <dbReference type="ARBA" id="ARBA00022759"/>
    </source>
</evidence>
<dbReference type="InterPro" id="IPR016071">
    <property type="entry name" value="Staphylococal_nuclease_OB-fold"/>
</dbReference>
<feature type="domain" description="TNase-like" evidence="5">
    <location>
        <begin position="28"/>
        <end position="157"/>
    </location>
</feature>
<dbReference type="SMART" id="SM00318">
    <property type="entry name" value="SNc"/>
    <property type="match status" value="1"/>
</dbReference>
<dbReference type="InterPro" id="IPR002071">
    <property type="entry name" value="Thermonucl_AS"/>
</dbReference>
<evidence type="ECO:0000256" key="1">
    <source>
        <dbReference type="ARBA" id="ARBA00022722"/>
    </source>
</evidence>
<dbReference type="Pfam" id="PF00565">
    <property type="entry name" value="SNase"/>
    <property type="match status" value="1"/>
</dbReference>
<dbReference type="GO" id="GO:0003676">
    <property type="term" value="F:nucleic acid binding"/>
    <property type="evidence" value="ECO:0007669"/>
    <property type="project" value="InterPro"/>
</dbReference>
<proteinExistence type="predicted"/>
<keyword evidence="4" id="KW-0472">Membrane</keyword>
<feature type="transmembrane region" description="Helical" evidence="4">
    <location>
        <begin position="7"/>
        <end position="27"/>
    </location>
</feature>
<dbReference type="Gene3D" id="3.40.10.10">
    <property type="entry name" value="DNA Methylphosphotriester Repair Domain"/>
    <property type="match status" value="1"/>
</dbReference>
<gene>
    <name evidence="6" type="ORF">N47_J06140</name>
</gene>
<organism evidence="6">
    <name type="scientific">uncultured Desulfobacterium sp</name>
    <dbReference type="NCBI Taxonomy" id="201089"/>
    <lineage>
        <taxon>Bacteria</taxon>
        <taxon>Pseudomonadati</taxon>
        <taxon>Thermodesulfobacteriota</taxon>
        <taxon>Desulfobacteria</taxon>
        <taxon>Desulfobacterales</taxon>
        <taxon>Desulfobacteriaceae</taxon>
        <taxon>Desulfobacterium</taxon>
        <taxon>environmental samples</taxon>
    </lineage>
</organism>
<name>E1YGD9_9BACT</name>
<accession>E1YGD9</accession>
<reference evidence="6" key="1">
    <citation type="journal article" date="2011" name="Environ. Microbiol.">
        <title>Genomic insights into the metabolic potential of the polycyclic aromatic hydrocarbon degrading sulfate-reducing Deltaproteobacterium N47.</title>
        <authorList>
            <person name="Bergmann F."/>
            <person name="Selesi D."/>
            <person name="Weinmaier T."/>
            <person name="Tischler P."/>
            <person name="Rattei T."/>
            <person name="Meckenstock R.U."/>
        </authorList>
    </citation>
    <scope>NUCLEOTIDE SEQUENCE</scope>
</reference>
<evidence type="ECO:0000256" key="3">
    <source>
        <dbReference type="ARBA" id="ARBA00022801"/>
    </source>
</evidence>
<evidence type="ECO:0000259" key="5">
    <source>
        <dbReference type="PROSITE" id="PS50830"/>
    </source>
</evidence>
<dbReference type="PROSITE" id="PS01284">
    <property type="entry name" value="TNASE_2"/>
    <property type="match status" value="1"/>
</dbReference>
<dbReference type="EMBL" id="FR695872">
    <property type="protein sequence ID" value="CBX29633.1"/>
    <property type="molecule type" value="Genomic_DNA"/>
</dbReference>
<dbReference type="PANTHER" id="PTHR12302">
    <property type="entry name" value="EBNA2 BINDING PROTEIN P100"/>
    <property type="match status" value="1"/>
</dbReference>
<keyword evidence="4" id="KW-1133">Transmembrane helix</keyword>
<dbReference type="AlphaFoldDB" id="E1YGD9"/>
<sequence length="213" mass="25183">MARTLKTYYYVILSFLLLILCAGNYAYGYEFYEVKWVDDGDTIVLKDGRKIRYAGINAPEVDHKEIKAEPYAYKSKELNKEMVYLKKVRLEFDAEKNDRYGRALAYVFLPDGTFVNNEIINKGFAYCLPSPPNLKYEQLLLKSQQNAMSFKKGIWQNWEESNSEYIANKRSKRFHYKKCGFANKISKINVKYFSKKWDAFWEGYAPCRKCFIE</sequence>
<dbReference type="InterPro" id="IPR035437">
    <property type="entry name" value="SNase_OB-fold_sf"/>
</dbReference>
<protein>
    <recommendedName>
        <fullName evidence="5">TNase-like domain-containing protein</fullName>
    </recommendedName>
</protein>
<evidence type="ECO:0000256" key="4">
    <source>
        <dbReference type="SAM" id="Phobius"/>
    </source>
</evidence>
<dbReference type="PANTHER" id="PTHR12302:SF3">
    <property type="entry name" value="SERINE_THREONINE-PROTEIN KINASE 31"/>
    <property type="match status" value="1"/>
</dbReference>
<dbReference type="GO" id="GO:0004519">
    <property type="term" value="F:endonuclease activity"/>
    <property type="evidence" value="ECO:0007669"/>
    <property type="project" value="UniProtKB-KW"/>
</dbReference>
<keyword evidence="4" id="KW-0812">Transmembrane</keyword>
<keyword evidence="2" id="KW-0255">Endonuclease</keyword>
<dbReference type="GO" id="GO:0016787">
    <property type="term" value="F:hydrolase activity"/>
    <property type="evidence" value="ECO:0007669"/>
    <property type="project" value="UniProtKB-KW"/>
</dbReference>
<dbReference type="InterPro" id="IPR035451">
    <property type="entry name" value="Ada-like_dom_sf"/>
</dbReference>